<dbReference type="GO" id="GO:0031267">
    <property type="term" value="F:small GTPase binding"/>
    <property type="evidence" value="ECO:0007669"/>
    <property type="project" value="TreeGrafter"/>
</dbReference>
<dbReference type="InterPro" id="IPR035969">
    <property type="entry name" value="Rab-GAP_TBC_sf"/>
</dbReference>
<feature type="region of interest" description="Disordered" evidence="1">
    <location>
        <begin position="345"/>
        <end position="365"/>
    </location>
</feature>
<sequence>MGIGNISKSKRTQIIYKHSLRIEFIAPDNQKAEIGEYIFASQGLKETSLNETWSKLLGNYKSSKPIEDLLKDTKNCRALTSYIRQGIPIKWRWQTWKSYINLIIISGNQYKNIPLDKQMVDSVIIKDVHRTFPEHKYFDKKFFGYYGQYALLRVLAKFSSAYPDVGYCQGMNFVVGFMLIVSGGNEIESFSMLEAIIYHFNIGKFFSEDMPELKKALGDFDMSFQKSMSTLYWHFKDNEVYEDMWILKWFITLFTAVLPLKVVLNIWDILMVDGISILPQAALCLLKYFEQDLLTKDGAEILSFFNSLKEKNLNPSLLFSSLYRGRKRTKTKTDAKIVPFIHPRASSHTEDPRSCQPEESHPDPENFRSFPINHCEITENPEDLPFAKPNLLLRKNSKINYKNSLSLDDYYESSTLIESKNDENFDAHVILNDLITEDFD</sequence>
<dbReference type="PANTHER" id="PTHR47219">
    <property type="entry name" value="RAB GTPASE-ACTIVATING PROTEIN 1-LIKE"/>
    <property type="match status" value="1"/>
</dbReference>
<name>A0A1R2C3K2_9CILI</name>
<organism evidence="3 4">
    <name type="scientific">Stentor coeruleus</name>
    <dbReference type="NCBI Taxonomy" id="5963"/>
    <lineage>
        <taxon>Eukaryota</taxon>
        <taxon>Sar</taxon>
        <taxon>Alveolata</taxon>
        <taxon>Ciliophora</taxon>
        <taxon>Postciliodesmatophora</taxon>
        <taxon>Heterotrichea</taxon>
        <taxon>Heterotrichida</taxon>
        <taxon>Stentoridae</taxon>
        <taxon>Stentor</taxon>
    </lineage>
</organism>
<feature type="compositionally biased region" description="Basic and acidic residues" evidence="1">
    <location>
        <begin position="347"/>
        <end position="365"/>
    </location>
</feature>
<dbReference type="Pfam" id="PF00566">
    <property type="entry name" value="RabGAP-TBC"/>
    <property type="match status" value="1"/>
</dbReference>
<evidence type="ECO:0000313" key="3">
    <source>
        <dbReference type="EMBL" id="OMJ83586.1"/>
    </source>
</evidence>
<reference evidence="3 4" key="1">
    <citation type="submission" date="2016-11" db="EMBL/GenBank/DDBJ databases">
        <title>The macronuclear genome of Stentor coeruleus: a giant cell with tiny introns.</title>
        <authorList>
            <person name="Slabodnick M."/>
            <person name="Ruby J.G."/>
            <person name="Reiff S.B."/>
            <person name="Swart E.C."/>
            <person name="Gosai S."/>
            <person name="Prabakaran S."/>
            <person name="Witkowska E."/>
            <person name="Larue G.E."/>
            <person name="Fisher S."/>
            <person name="Freeman R.M."/>
            <person name="Gunawardena J."/>
            <person name="Chu W."/>
            <person name="Stover N.A."/>
            <person name="Gregory B.D."/>
            <person name="Nowacki M."/>
            <person name="Derisi J."/>
            <person name="Roy S.W."/>
            <person name="Marshall W.F."/>
            <person name="Sood P."/>
        </authorList>
    </citation>
    <scope>NUCLEOTIDE SEQUENCE [LARGE SCALE GENOMIC DNA]</scope>
    <source>
        <strain evidence="3">WM001</strain>
    </source>
</reference>
<dbReference type="OrthoDB" id="295078at2759"/>
<evidence type="ECO:0000256" key="1">
    <source>
        <dbReference type="SAM" id="MobiDB-lite"/>
    </source>
</evidence>
<dbReference type="Gene3D" id="1.10.472.80">
    <property type="entry name" value="Ypt/Rab-GAP domain of gyp1p, domain 3"/>
    <property type="match status" value="1"/>
</dbReference>
<evidence type="ECO:0000313" key="4">
    <source>
        <dbReference type="Proteomes" id="UP000187209"/>
    </source>
</evidence>
<feature type="domain" description="Rab-GAP TBC" evidence="2">
    <location>
        <begin position="86"/>
        <end position="274"/>
    </location>
</feature>
<dbReference type="SUPFAM" id="SSF47923">
    <property type="entry name" value="Ypt/Rab-GAP domain of gyp1p"/>
    <property type="match status" value="2"/>
</dbReference>
<dbReference type="InterPro" id="IPR050302">
    <property type="entry name" value="Rab_GAP_TBC_domain"/>
</dbReference>
<protein>
    <recommendedName>
        <fullName evidence="2">Rab-GAP TBC domain-containing protein</fullName>
    </recommendedName>
</protein>
<dbReference type="AlphaFoldDB" id="A0A1R2C3K2"/>
<gene>
    <name evidence="3" type="ORF">SteCoe_15434</name>
</gene>
<comment type="caution">
    <text evidence="3">The sequence shown here is derived from an EMBL/GenBank/DDBJ whole genome shotgun (WGS) entry which is preliminary data.</text>
</comment>
<proteinExistence type="predicted"/>
<evidence type="ECO:0000259" key="2">
    <source>
        <dbReference type="PROSITE" id="PS50086"/>
    </source>
</evidence>
<dbReference type="Gene3D" id="1.10.8.270">
    <property type="entry name" value="putative rabgap domain of human tbc1 domain family member 14 like domains"/>
    <property type="match status" value="1"/>
</dbReference>
<dbReference type="PANTHER" id="PTHR47219:SF9">
    <property type="entry name" value="GTPASE ACTIVATING PROTEIN AND CENTROSOME-ASSOCIATED, ISOFORM B"/>
    <property type="match status" value="1"/>
</dbReference>
<keyword evidence="4" id="KW-1185">Reference proteome</keyword>
<dbReference type="SMART" id="SM00164">
    <property type="entry name" value="TBC"/>
    <property type="match status" value="1"/>
</dbReference>
<dbReference type="EMBL" id="MPUH01000298">
    <property type="protein sequence ID" value="OMJ83586.1"/>
    <property type="molecule type" value="Genomic_DNA"/>
</dbReference>
<dbReference type="InterPro" id="IPR000195">
    <property type="entry name" value="Rab-GAP-TBC_dom"/>
</dbReference>
<dbReference type="Proteomes" id="UP000187209">
    <property type="component" value="Unassembled WGS sequence"/>
</dbReference>
<dbReference type="PROSITE" id="PS50086">
    <property type="entry name" value="TBC_RABGAP"/>
    <property type="match status" value="1"/>
</dbReference>
<accession>A0A1R2C3K2</accession>
<dbReference type="GO" id="GO:0005096">
    <property type="term" value="F:GTPase activator activity"/>
    <property type="evidence" value="ECO:0007669"/>
    <property type="project" value="TreeGrafter"/>
</dbReference>